<evidence type="ECO:0000313" key="9">
    <source>
        <dbReference type="Proteomes" id="UP000287563"/>
    </source>
</evidence>
<comment type="caution">
    <text evidence="8">The sequence shown here is derived from an EMBL/GenBank/DDBJ whole genome shotgun (WGS) entry which is preliminary data.</text>
</comment>
<dbReference type="NCBIfam" id="TIGR00254">
    <property type="entry name" value="GGDEF"/>
    <property type="match status" value="1"/>
</dbReference>
<feature type="domain" description="Response regulatory" evidence="6">
    <location>
        <begin position="5"/>
        <end position="122"/>
    </location>
</feature>
<dbReference type="SMART" id="SM00448">
    <property type="entry name" value="REC"/>
    <property type="match status" value="1"/>
</dbReference>
<sequence length="337" mass="37772">MAIPKILIVDDRPENLLALEGLLDKFHIELIKANSGEEALAHTLDHDFALILLDVQMPGMDGYEVAELMRGNRKNKHIPIIFVTAASKASSHIFKGYESGAVDYLLKPLVPLVFQSKVGVFIELFEQKEALREKTQEFDRKLVELEELQQQLEETNEQLLMLSTTDGLTGLLNRRRFDEVFSEEWKRGIRSQSSLSLIILDIDDFKAYNDTYGHQVGDDCLREVTRTLSNIPLREMDKLARIGGEEFAIILPETDTEGAMQAAKRVRTSIDRLAIPHSSSSSHQHLTISVGVSTVIPKADLSSRKLMEAADMALYEAKHSGRNCCCSMAVTNMVVNS</sequence>
<feature type="domain" description="GGDEF" evidence="7">
    <location>
        <begin position="193"/>
        <end position="330"/>
    </location>
</feature>
<gene>
    <name evidence="8" type="ORF">EDI28_06095</name>
</gene>
<dbReference type="FunFam" id="3.30.70.270:FF:000001">
    <property type="entry name" value="Diguanylate cyclase domain protein"/>
    <property type="match status" value="1"/>
</dbReference>
<dbReference type="Pfam" id="PF00072">
    <property type="entry name" value="Response_reg"/>
    <property type="match status" value="1"/>
</dbReference>
<dbReference type="InterPro" id="IPR029787">
    <property type="entry name" value="Nucleotide_cyclase"/>
</dbReference>
<dbReference type="PANTHER" id="PTHR45138">
    <property type="entry name" value="REGULATORY COMPONENTS OF SENSORY TRANSDUCTION SYSTEM"/>
    <property type="match status" value="1"/>
</dbReference>
<dbReference type="SMART" id="SM00267">
    <property type="entry name" value="GGDEF"/>
    <property type="match status" value="1"/>
</dbReference>
<evidence type="ECO:0000313" key="8">
    <source>
        <dbReference type="EMBL" id="RWX57584.1"/>
    </source>
</evidence>
<evidence type="ECO:0000256" key="5">
    <source>
        <dbReference type="SAM" id="Coils"/>
    </source>
</evidence>
<dbReference type="GO" id="GO:0000160">
    <property type="term" value="P:phosphorelay signal transduction system"/>
    <property type="evidence" value="ECO:0007669"/>
    <property type="project" value="InterPro"/>
</dbReference>
<dbReference type="InterPro" id="IPR043128">
    <property type="entry name" value="Rev_trsase/Diguanyl_cyclase"/>
</dbReference>
<evidence type="ECO:0000256" key="2">
    <source>
        <dbReference type="ARBA" id="ARBA00012528"/>
    </source>
</evidence>
<keyword evidence="4" id="KW-0597">Phosphoprotein</keyword>
<keyword evidence="9" id="KW-1185">Reference proteome</keyword>
<proteinExistence type="predicted"/>
<dbReference type="EC" id="2.7.7.65" evidence="2"/>
<evidence type="ECO:0000256" key="4">
    <source>
        <dbReference type="PROSITE-ProRule" id="PRU00169"/>
    </source>
</evidence>
<dbReference type="InterPro" id="IPR011006">
    <property type="entry name" value="CheY-like_superfamily"/>
</dbReference>
<dbReference type="PROSITE" id="PS50110">
    <property type="entry name" value="RESPONSE_REGULATORY"/>
    <property type="match status" value="1"/>
</dbReference>
<feature type="coiled-coil region" evidence="5">
    <location>
        <begin position="128"/>
        <end position="165"/>
    </location>
</feature>
<accession>A0A444JWX2</accession>
<organism evidence="8 9">
    <name type="scientific">Photobacterium chitinilyticum</name>
    <dbReference type="NCBI Taxonomy" id="2485123"/>
    <lineage>
        <taxon>Bacteria</taxon>
        <taxon>Pseudomonadati</taxon>
        <taxon>Pseudomonadota</taxon>
        <taxon>Gammaproteobacteria</taxon>
        <taxon>Vibrionales</taxon>
        <taxon>Vibrionaceae</taxon>
        <taxon>Photobacterium</taxon>
    </lineage>
</organism>
<dbReference type="SUPFAM" id="SSF52172">
    <property type="entry name" value="CheY-like"/>
    <property type="match status" value="1"/>
</dbReference>
<dbReference type="OrthoDB" id="9812260at2"/>
<dbReference type="EMBL" id="RJLM01000001">
    <property type="protein sequence ID" value="RWX57584.1"/>
    <property type="molecule type" value="Genomic_DNA"/>
</dbReference>
<comment type="cofactor">
    <cofactor evidence="1">
        <name>Mg(2+)</name>
        <dbReference type="ChEBI" id="CHEBI:18420"/>
    </cofactor>
</comment>
<evidence type="ECO:0000256" key="3">
    <source>
        <dbReference type="ARBA" id="ARBA00034247"/>
    </source>
</evidence>
<dbReference type="SUPFAM" id="SSF55073">
    <property type="entry name" value="Nucleotide cyclase"/>
    <property type="match status" value="1"/>
</dbReference>
<evidence type="ECO:0000259" key="6">
    <source>
        <dbReference type="PROSITE" id="PS50110"/>
    </source>
</evidence>
<dbReference type="GO" id="GO:0043709">
    <property type="term" value="P:cell adhesion involved in single-species biofilm formation"/>
    <property type="evidence" value="ECO:0007669"/>
    <property type="project" value="TreeGrafter"/>
</dbReference>
<dbReference type="InterPro" id="IPR000160">
    <property type="entry name" value="GGDEF_dom"/>
</dbReference>
<dbReference type="InterPro" id="IPR001789">
    <property type="entry name" value="Sig_transdc_resp-reg_receiver"/>
</dbReference>
<dbReference type="GO" id="GO:0005886">
    <property type="term" value="C:plasma membrane"/>
    <property type="evidence" value="ECO:0007669"/>
    <property type="project" value="TreeGrafter"/>
</dbReference>
<dbReference type="Proteomes" id="UP000287563">
    <property type="component" value="Unassembled WGS sequence"/>
</dbReference>
<dbReference type="RefSeq" id="WP_128782891.1">
    <property type="nucleotide sequence ID" value="NZ_RJLM01000001.1"/>
</dbReference>
<dbReference type="Gene3D" id="3.30.70.270">
    <property type="match status" value="1"/>
</dbReference>
<dbReference type="Gene3D" id="3.40.50.2300">
    <property type="match status" value="1"/>
</dbReference>
<dbReference type="GO" id="GO:0052621">
    <property type="term" value="F:diguanylate cyclase activity"/>
    <property type="evidence" value="ECO:0007669"/>
    <property type="project" value="UniProtKB-EC"/>
</dbReference>
<feature type="modified residue" description="4-aspartylphosphate" evidence="4">
    <location>
        <position position="54"/>
    </location>
</feature>
<dbReference type="AlphaFoldDB" id="A0A444JWX2"/>
<dbReference type="PANTHER" id="PTHR45138:SF9">
    <property type="entry name" value="DIGUANYLATE CYCLASE DGCM-RELATED"/>
    <property type="match status" value="1"/>
</dbReference>
<keyword evidence="5" id="KW-0175">Coiled coil</keyword>
<comment type="catalytic activity">
    <reaction evidence="3">
        <text>2 GTP = 3',3'-c-di-GMP + 2 diphosphate</text>
        <dbReference type="Rhea" id="RHEA:24898"/>
        <dbReference type="ChEBI" id="CHEBI:33019"/>
        <dbReference type="ChEBI" id="CHEBI:37565"/>
        <dbReference type="ChEBI" id="CHEBI:58805"/>
        <dbReference type="EC" id="2.7.7.65"/>
    </reaction>
</comment>
<dbReference type="PROSITE" id="PS50887">
    <property type="entry name" value="GGDEF"/>
    <property type="match status" value="1"/>
</dbReference>
<dbReference type="InterPro" id="IPR050469">
    <property type="entry name" value="Diguanylate_Cyclase"/>
</dbReference>
<dbReference type="GO" id="GO:1902201">
    <property type="term" value="P:negative regulation of bacterial-type flagellum-dependent cell motility"/>
    <property type="evidence" value="ECO:0007669"/>
    <property type="project" value="TreeGrafter"/>
</dbReference>
<evidence type="ECO:0000256" key="1">
    <source>
        <dbReference type="ARBA" id="ARBA00001946"/>
    </source>
</evidence>
<reference evidence="8 9" key="1">
    <citation type="submission" date="2018-11" db="EMBL/GenBank/DDBJ databases">
        <title>Photobacterium sp. BEI247 sp. nov., a marine bacterium isolated from Yongle Blue Hole in the South China Sea.</title>
        <authorList>
            <person name="Wang X."/>
        </authorList>
    </citation>
    <scope>NUCLEOTIDE SEQUENCE [LARGE SCALE GENOMIC DNA]</scope>
    <source>
        <strain evidence="9">BEI247</strain>
    </source>
</reference>
<dbReference type="Pfam" id="PF00990">
    <property type="entry name" value="GGDEF"/>
    <property type="match status" value="1"/>
</dbReference>
<name>A0A444JWX2_9GAMM</name>
<dbReference type="CDD" id="cd01949">
    <property type="entry name" value="GGDEF"/>
    <property type="match status" value="1"/>
</dbReference>
<evidence type="ECO:0000259" key="7">
    <source>
        <dbReference type="PROSITE" id="PS50887"/>
    </source>
</evidence>
<protein>
    <recommendedName>
        <fullName evidence="2">diguanylate cyclase</fullName>
        <ecNumber evidence="2">2.7.7.65</ecNumber>
    </recommendedName>
</protein>